<dbReference type="GO" id="GO:0004497">
    <property type="term" value="F:monooxygenase activity"/>
    <property type="evidence" value="ECO:0007669"/>
    <property type="project" value="InterPro"/>
</dbReference>
<keyword evidence="2" id="KW-0479">Metal-binding</keyword>
<keyword evidence="5" id="KW-1185">Reference proteome</keyword>
<evidence type="ECO:0000256" key="3">
    <source>
        <dbReference type="ARBA" id="ARBA00023004"/>
    </source>
</evidence>
<evidence type="ECO:0000313" key="5">
    <source>
        <dbReference type="Proteomes" id="UP000233551"/>
    </source>
</evidence>
<gene>
    <name evidence="4" type="ORF">CRG98_001296</name>
</gene>
<dbReference type="GO" id="GO:0016125">
    <property type="term" value="P:sterol metabolic process"/>
    <property type="evidence" value="ECO:0007669"/>
    <property type="project" value="TreeGrafter"/>
</dbReference>
<evidence type="ECO:0000313" key="4">
    <source>
        <dbReference type="EMBL" id="PKI78353.1"/>
    </source>
</evidence>
<evidence type="ECO:0000256" key="2">
    <source>
        <dbReference type="ARBA" id="ARBA00022723"/>
    </source>
</evidence>
<dbReference type="GO" id="GO:0016705">
    <property type="term" value="F:oxidoreductase activity, acting on paired donors, with incorporation or reduction of molecular oxygen"/>
    <property type="evidence" value="ECO:0007669"/>
    <property type="project" value="InterPro"/>
</dbReference>
<evidence type="ECO:0000256" key="1">
    <source>
        <dbReference type="ARBA" id="ARBA00010617"/>
    </source>
</evidence>
<proteinExistence type="inferred from homology"/>
<dbReference type="STRING" id="22663.A0A2I0LCF1"/>
<sequence length="130" mass="14956">MNIIEPELLSRLLYQFNIFLKGLSAIPLNIPGTQYHCAMRATDMIRKELQLLLRRRRLELEMKVASPMEDILTYLLVNADENGKLLPEADIVNEMFGLLFAGHDTMRSAISLLIKYLGEQPRVHEKVFQG</sequence>
<dbReference type="InterPro" id="IPR001128">
    <property type="entry name" value="Cyt_P450"/>
</dbReference>
<comment type="similarity">
    <text evidence="1">Belongs to the cytochrome P450 family.</text>
</comment>
<dbReference type="Pfam" id="PF00067">
    <property type="entry name" value="p450"/>
    <property type="match status" value="1"/>
</dbReference>
<dbReference type="GO" id="GO:0005506">
    <property type="term" value="F:iron ion binding"/>
    <property type="evidence" value="ECO:0007669"/>
    <property type="project" value="InterPro"/>
</dbReference>
<protein>
    <recommendedName>
        <fullName evidence="6">Beta-amyrin 28-monooxygenase-like</fullName>
    </recommendedName>
</protein>
<dbReference type="PANTHER" id="PTHR24286:SF209">
    <property type="entry name" value="BETA-AMYRIN 28-OXIDASE-LIKE"/>
    <property type="match status" value="1"/>
</dbReference>
<dbReference type="InterPro" id="IPR036396">
    <property type="entry name" value="Cyt_P450_sf"/>
</dbReference>
<dbReference type="Gene3D" id="1.10.630.10">
    <property type="entry name" value="Cytochrome P450"/>
    <property type="match status" value="1"/>
</dbReference>
<name>A0A2I0LCF1_PUNGR</name>
<dbReference type="SUPFAM" id="SSF48264">
    <property type="entry name" value="Cytochrome P450"/>
    <property type="match status" value="1"/>
</dbReference>
<dbReference type="PANTHER" id="PTHR24286">
    <property type="entry name" value="CYTOCHROME P450 26"/>
    <property type="match status" value="1"/>
</dbReference>
<dbReference type="Proteomes" id="UP000233551">
    <property type="component" value="Unassembled WGS sequence"/>
</dbReference>
<dbReference type="GO" id="GO:0020037">
    <property type="term" value="F:heme binding"/>
    <property type="evidence" value="ECO:0007669"/>
    <property type="project" value="InterPro"/>
</dbReference>
<evidence type="ECO:0008006" key="6">
    <source>
        <dbReference type="Google" id="ProtNLM"/>
    </source>
</evidence>
<organism evidence="4 5">
    <name type="scientific">Punica granatum</name>
    <name type="common">Pomegranate</name>
    <dbReference type="NCBI Taxonomy" id="22663"/>
    <lineage>
        <taxon>Eukaryota</taxon>
        <taxon>Viridiplantae</taxon>
        <taxon>Streptophyta</taxon>
        <taxon>Embryophyta</taxon>
        <taxon>Tracheophyta</taxon>
        <taxon>Spermatophyta</taxon>
        <taxon>Magnoliopsida</taxon>
        <taxon>eudicotyledons</taxon>
        <taxon>Gunneridae</taxon>
        <taxon>Pentapetalae</taxon>
        <taxon>rosids</taxon>
        <taxon>malvids</taxon>
        <taxon>Myrtales</taxon>
        <taxon>Lythraceae</taxon>
        <taxon>Punica</taxon>
    </lineage>
</organism>
<comment type="caution">
    <text evidence="4">The sequence shown here is derived from an EMBL/GenBank/DDBJ whole genome shotgun (WGS) entry which is preliminary data.</text>
</comment>
<accession>A0A2I0LCF1</accession>
<reference evidence="4 5" key="1">
    <citation type="submission" date="2017-11" db="EMBL/GenBank/DDBJ databases">
        <title>De-novo sequencing of pomegranate (Punica granatum L.) genome.</title>
        <authorList>
            <person name="Akparov Z."/>
            <person name="Amiraslanov A."/>
            <person name="Hajiyeva S."/>
            <person name="Abbasov M."/>
            <person name="Kaur K."/>
            <person name="Hamwieh A."/>
            <person name="Solovyev V."/>
            <person name="Salamov A."/>
            <person name="Braich B."/>
            <person name="Kosarev P."/>
            <person name="Mahmoud A."/>
            <person name="Hajiyev E."/>
            <person name="Babayeva S."/>
            <person name="Izzatullayeva V."/>
            <person name="Mammadov A."/>
            <person name="Mammadov A."/>
            <person name="Sharifova S."/>
            <person name="Ojaghi J."/>
            <person name="Eynullazada K."/>
            <person name="Bayramov B."/>
            <person name="Abdulazimova A."/>
            <person name="Shahmuradov I."/>
        </authorList>
    </citation>
    <scope>NUCLEOTIDE SEQUENCE [LARGE SCALE GENOMIC DNA]</scope>
    <source>
        <strain evidence="5">cv. AG2017</strain>
        <tissue evidence="4">Leaf</tissue>
    </source>
</reference>
<dbReference type="EMBL" id="PGOL01000055">
    <property type="protein sequence ID" value="PKI78353.1"/>
    <property type="molecule type" value="Genomic_DNA"/>
</dbReference>
<keyword evidence="3" id="KW-0408">Iron</keyword>
<dbReference type="AlphaFoldDB" id="A0A2I0LCF1"/>